<dbReference type="VEuPathDB" id="VectorBase:LOC119173688"/>
<evidence type="ECO:0000256" key="1">
    <source>
        <dbReference type="SAM" id="MobiDB-lite"/>
    </source>
</evidence>
<proteinExistence type="predicted"/>
<reference evidence="3" key="2">
    <citation type="submission" date="2021-09" db="EMBL/GenBank/DDBJ databases">
        <authorList>
            <person name="Jia N."/>
            <person name="Wang J."/>
            <person name="Shi W."/>
            <person name="Du L."/>
            <person name="Sun Y."/>
            <person name="Zhan W."/>
            <person name="Jiang J."/>
            <person name="Wang Q."/>
            <person name="Zhang B."/>
            <person name="Ji P."/>
            <person name="Sakyi L.B."/>
            <person name="Cui X."/>
            <person name="Yuan T."/>
            <person name="Jiang B."/>
            <person name="Yang W."/>
            <person name="Lam T.T.-Y."/>
            <person name="Chang Q."/>
            <person name="Ding S."/>
            <person name="Wang X."/>
            <person name="Zhu J."/>
            <person name="Ruan X."/>
            <person name="Zhao L."/>
            <person name="Wei J."/>
            <person name="Que T."/>
            <person name="Du C."/>
            <person name="Cheng J."/>
            <person name="Dai P."/>
            <person name="Han X."/>
            <person name="Huang E."/>
            <person name="Gao Y."/>
            <person name="Liu J."/>
            <person name="Shao H."/>
            <person name="Ye R."/>
            <person name="Li L."/>
            <person name="Wei W."/>
            <person name="Wang X."/>
            <person name="Wang C."/>
            <person name="Huo Q."/>
            <person name="Li W."/>
            <person name="Guo W."/>
            <person name="Chen H."/>
            <person name="Chen S."/>
            <person name="Zhou L."/>
            <person name="Zhou L."/>
            <person name="Ni X."/>
            <person name="Tian J."/>
            <person name="Zhou Y."/>
            <person name="Sheng Y."/>
            <person name="Liu T."/>
            <person name="Pan Y."/>
            <person name="Xia L."/>
            <person name="Li J."/>
            <person name="Zhao F."/>
            <person name="Cao W."/>
        </authorList>
    </citation>
    <scope>NUCLEOTIDE SEQUENCE</scope>
    <source>
        <strain evidence="3">Rmic-2018</strain>
        <tissue evidence="3">Larvae</tissue>
    </source>
</reference>
<dbReference type="AlphaFoldDB" id="A0A9J6DGZ4"/>
<protein>
    <recommendedName>
        <fullName evidence="5">Secreted protein</fullName>
    </recommendedName>
</protein>
<dbReference type="Proteomes" id="UP000821866">
    <property type="component" value="Chromosome 7"/>
</dbReference>
<gene>
    <name evidence="3" type="ORF">HPB51_012579</name>
</gene>
<dbReference type="EMBL" id="JABSTU010000009">
    <property type="protein sequence ID" value="KAH8021184.1"/>
    <property type="molecule type" value="Genomic_DNA"/>
</dbReference>
<keyword evidence="4" id="KW-1185">Reference proteome</keyword>
<name>A0A9J6DGZ4_RHIMP</name>
<evidence type="ECO:0000256" key="2">
    <source>
        <dbReference type="SAM" id="SignalP"/>
    </source>
</evidence>
<accession>A0A9J6DGZ4</accession>
<feature type="chain" id="PRO_5039942662" description="Secreted protein" evidence="2">
    <location>
        <begin position="29"/>
        <end position="172"/>
    </location>
</feature>
<organism evidence="3 4">
    <name type="scientific">Rhipicephalus microplus</name>
    <name type="common">Cattle tick</name>
    <name type="synonym">Boophilus microplus</name>
    <dbReference type="NCBI Taxonomy" id="6941"/>
    <lineage>
        <taxon>Eukaryota</taxon>
        <taxon>Metazoa</taxon>
        <taxon>Ecdysozoa</taxon>
        <taxon>Arthropoda</taxon>
        <taxon>Chelicerata</taxon>
        <taxon>Arachnida</taxon>
        <taxon>Acari</taxon>
        <taxon>Parasitiformes</taxon>
        <taxon>Ixodida</taxon>
        <taxon>Ixodoidea</taxon>
        <taxon>Ixodidae</taxon>
        <taxon>Rhipicephalinae</taxon>
        <taxon>Rhipicephalus</taxon>
        <taxon>Boophilus</taxon>
    </lineage>
</organism>
<comment type="caution">
    <text evidence="3">The sequence shown here is derived from an EMBL/GenBank/DDBJ whole genome shotgun (WGS) entry which is preliminary data.</text>
</comment>
<evidence type="ECO:0000313" key="4">
    <source>
        <dbReference type="Proteomes" id="UP000821866"/>
    </source>
</evidence>
<evidence type="ECO:0000313" key="3">
    <source>
        <dbReference type="EMBL" id="KAH8021184.1"/>
    </source>
</evidence>
<evidence type="ECO:0008006" key="5">
    <source>
        <dbReference type="Google" id="ProtNLM"/>
    </source>
</evidence>
<keyword evidence="2" id="KW-0732">Signal</keyword>
<feature type="signal peptide" evidence="2">
    <location>
        <begin position="1"/>
        <end position="28"/>
    </location>
</feature>
<reference evidence="3" key="1">
    <citation type="journal article" date="2020" name="Cell">
        <title>Large-Scale Comparative Analyses of Tick Genomes Elucidate Their Genetic Diversity and Vector Capacities.</title>
        <authorList>
            <consortium name="Tick Genome and Microbiome Consortium (TIGMIC)"/>
            <person name="Jia N."/>
            <person name="Wang J."/>
            <person name="Shi W."/>
            <person name="Du L."/>
            <person name="Sun Y."/>
            <person name="Zhan W."/>
            <person name="Jiang J.F."/>
            <person name="Wang Q."/>
            <person name="Zhang B."/>
            <person name="Ji P."/>
            <person name="Bell-Sakyi L."/>
            <person name="Cui X.M."/>
            <person name="Yuan T.T."/>
            <person name="Jiang B.G."/>
            <person name="Yang W.F."/>
            <person name="Lam T.T."/>
            <person name="Chang Q.C."/>
            <person name="Ding S.J."/>
            <person name="Wang X.J."/>
            <person name="Zhu J.G."/>
            <person name="Ruan X.D."/>
            <person name="Zhao L."/>
            <person name="Wei J.T."/>
            <person name="Ye R.Z."/>
            <person name="Que T.C."/>
            <person name="Du C.H."/>
            <person name="Zhou Y.H."/>
            <person name="Cheng J.X."/>
            <person name="Dai P.F."/>
            <person name="Guo W.B."/>
            <person name="Han X.H."/>
            <person name="Huang E.J."/>
            <person name="Li L.F."/>
            <person name="Wei W."/>
            <person name="Gao Y.C."/>
            <person name="Liu J.Z."/>
            <person name="Shao H.Z."/>
            <person name="Wang X."/>
            <person name="Wang C.C."/>
            <person name="Yang T.C."/>
            <person name="Huo Q.B."/>
            <person name="Li W."/>
            <person name="Chen H.Y."/>
            <person name="Chen S.E."/>
            <person name="Zhou L.G."/>
            <person name="Ni X.B."/>
            <person name="Tian J.H."/>
            <person name="Sheng Y."/>
            <person name="Liu T."/>
            <person name="Pan Y.S."/>
            <person name="Xia L.Y."/>
            <person name="Li J."/>
            <person name="Zhao F."/>
            <person name="Cao W.C."/>
        </authorList>
    </citation>
    <scope>NUCLEOTIDE SEQUENCE</scope>
    <source>
        <strain evidence="3">Rmic-2018</strain>
    </source>
</reference>
<sequence length="172" mass="18055">MSPGRLRILKVFGLKAALWLIPVFTSLGDGCHFPTRRHPDGTELIEVTTLQCAQSAGASAVAADPKAYGEPGPQGPFSASTPKDAAVTETSLAVSTHSDIDYPTPEPTITTTMTQKFNRYPADSKYICDGALRSSCNTPVTAVKGHTEPFDDGSMAALAPVSSTVSLQLGET</sequence>
<feature type="region of interest" description="Disordered" evidence="1">
    <location>
        <begin position="64"/>
        <end position="84"/>
    </location>
</feature>